<evidence type="ECO:0000313" key="1">
    <source>
        <dbReference type="EMBL" id="KAB7733201.1"/>
    </source>
</evidence>
<comment type="caution">
    <text evidence="1">The sequence shown here is derived from an EMBL/GenBank/DDBJ whole genome shotgun (WGS) entry which is preliminary data.</text>
</comment>
<reference evidence="1 2" key="1">
    <citation type="submission" date="2019-10" db="EMBL/GenBank/DDBJ databases">
        <title>Rudanella paleaurantiibacter sp. nov., isolated from sludge.</title>
        <authorList>
            <person name="Xu S.Q."/>
        </authorList>
    </citation>
    <scope>NUCLEOTIDE SEQUENCE [LARGE SCALE GENOMIC DNA]</scope>
    <source>
        <strain evidence="1 2">HX-22-17</strain>
    </source>
</reference>
<organism evidence="1 2">
    <name type="scientific">Rudanella paleaurantiibacter</name>
    <dbReference type="NCBI Taxonomy" id="2614655"/>
    <lineage>
        <taxon>Bacteria</taxon>
        <taxon>Pseudomonadati</taxon>
        <taxon>Bacteroidota</taxon>
        <taxon>Cytophagia</taxon>
        <taxon>Cytophagales</taxon>
        <taxon>Cytophagaceae</taxon>
        <taxon>Rudanella</taxon>
    </lineage>
</organism>
<keyword evidence="2" id="KW-1185">Reference proteome</keyword>
<name>A0A7J5U6B9_9BACT</name>
<sequence>MKTAALLFGLLFMLGCRSTEWTPTLLRVANVAADTSFHLDKTAGSKVPRITLCAVGYLDDSASIILVNPRQPEKLYWRVFSLPKGRIDSLKSVFDYYDFDVNIHYQSQRVRRGNLRVVVKY</sequence>
<dbReference type="EMBL" id="WELI01000001">
    <property type="protein sequence ID" value="KAB7733201.1"/>
    <property type="molecule type" value="Genomic_DNA"/>
</dbReference>
<dbReference type="Proteomes" id="UP000488299">
    <property type="component" value="Unassembled WGS sequence"/>
</dbReference>
<dbReference type="PROSITE" id="PS51257">
    <property type="entry name" value="PROKAR_LIPOPROTEIN"/>
    <property type="match status" value="1"/>
</dbReference>
<dbReference type="AlphaFoldDB" id="A0A7J5U6B9"/>
<gene>
    <name evidence="1" type="ORF">F5984_04525</name>
</gene>
<proteinExistence type="predicted"/>
<evidence type="ECO:0000313" key="2">
    <source>
        <dbReference type="Proteomes" id="UP000488299"/>
    </source>
</evidence>
<protein>
    <submittedName>
        <fullName evidence="1">Uncharacterized protein</fullName>
    </submittedName>
</protein>
<accession>A0A7J5U6B9</accession>
<dbReference type="RefSeq" id="WP_152123039.1">
    <property type="nucleotide sequence ID" value="NZ_WELI01000001.1"/>
</dbReference>